<feature type="region of interest" description="Disordered" evidence="2">
    <location>
        <begin position="618"/>
        <end position="642"/>
    </location>
</feature>
<dbReference type="PANTHER" id="PTHR11046">
    <property type="entry name" value="OLIGORIBONUCLEASE, MITOCHONDRIAL"/>
    <property type="match status" value="1"/>
</dbReference>
<comment type="caution">
    <text evidence="3">The sequence shown here is derived from an EMBL/GenBank/DDBJ whole genome shotgun (WGS) entry which is preliminary data.</text>
</comment>
<feature type="compositionally biased region" description="Acidic residues" evidence="2">
    <location>
        <begin position="633"/>
        <end position="642"/>
    </location>
</feature>
<dbReference type="AlphaFoldDB" id="A0AAE0ZKG9"/>
<name>A0AAE0ZKG9_9GAST</name>
<keyword evidence="1" id="KW-0540">Nuclease</keyword>
<dbReference type="Proteomes" id="UP001283361">
    <property type="component" value="Unassembled WGS sequence"/>
</dbReference>
<evidence type="ECO:0000256" key="2">
    <source>
        <dbReference type="SAM" id="MobiDB-lite"/>
    </source>
</evidence>
<organism evidence="3 4">
    <name type="scientific">Elysia crispata</name>
    <name type="common">lettuce slug</name>
    <dbReference type="NCBI Taxonomy" id="231223"/>
    <lineage>
        <taxon>Eukaryota</taxon>
        <taxon>Metazoa</taxon>
        <taxon>Spiralia</taxon>
        <taxon>Lophotrochozoa</taxon>
        <taxon>Mollusca</taxon>
        <taxon>Gastropoda</taxon>
        <taxon>Heterobranchia</taxon>
        <taxon>Euthyneura</taxon>
        <taxon>Panpulmonata</taxon>
        <taxon>Sacoglossa</taxon>
        <taxon>Placobranchoidea</taxon>
        <taxon>Plakobranchidae</taxon>
        <taxon>Elysia</taxon>
    </lineage>
</organism>
<gene>
    <name evidence="3" type="ORF">RRG08_012182</name>
</gene>
<evidence type="ECO:0000256" key="1">
    <source>
        <dbReference type="ARBA" id="ARBA00022722"/>
    </source>
</evidence>
<evidence type="ECO:0000313" key="4">
    <source>
        <dbReference type="Proteomes" id="UP001283361"/>
    </source>
</evidence>
<keyword evidence="1" id="KW-0378">Hydrolase</keyword>
<sequence>MARLFQIFTQQKVFSPAMQWLSTQMVLLGTIKKVVNHQITTDKGHTFFLGFTIVATEDANTVLDVTINILRRIVTTYCDFKEKDQNEICVQFLKKIRATMTDRAAVMKCFSKKFEEFLSSEIGEDVQLKLLNCNAHFLLGMSGACDKAFKKVEADIKHDTNEAIGRDKDKQFSIFSGEGETCTSRVIRVACDILGPRGDQKSGYRVEWVEFCKESIMPCFKVNRFNCFFKASAAIIHHHQEIKSFVRSGVLPENVNQKVKCLACDVDDRNLLSCVCSLALLYLKVTGSYWILLNSIVPYAAFYAYVQKMHDYFRKWADDSSELLSPEFEGILSGSFSINSIERKFVKDFLDSEHCDPVIVKAALRECMKECTEVERQMSDFLTGPFSSPDPETDEFLRNFPLTNLVGESAFGDLDRDFNVRPNCSIAKRSASHCVKRNSSSGSFLGIKCKTEKDKLFAVARKRAREYQEEQKYYEKEVSFNVKRKMLENQEAKMNKLINATNRNAQLLKRLDDKTICETSEDVDLLVGEIRSQGKTEKEILEVLRDQIRYHKTLKGAKHLNLKVQFTNQCDGLILKFFFRDLLRIHRYKIMEVDTSSDDDMPLADLLPLASSSKLKLSDSKTNETSEIGTSESDYELSDYDDSDADPTFKPGRCQARRCKEDLFAACQRCNILLCYDHFTEDTDSCDHGRPPKVMKSMKKRTIEEPQFVAVGYQIVTQPENFTVTGKETRQPRKT</sequence>
<dbReference type="EMBL" id="JAWDGP010003844">
    <property type="protein sequence ID" value="KAK3770441.1"/>
    <property type="molecule type" value="Genomic_DNA"/>
</dbReference>
<dbReference type="GO" id="GO:0000175">
    <property type="term" value="F:3'-5'-RNA exonuclease activity"/>
    <property type="evidence" value="ECO:0007669"/>
    <property type="project" value="InterPro"/>
</dbReference>
<accession>A0AAE0ZKG9</accession>
<dbReference type="PANTHER" id="PTHR11046:SF29">
    <property type="match status" value="1"/>
</dbReference>
<keyword evidence="4" id="KW-1185">Reference proteome</keyword>
<reference evidence="3" key="1">
    <citation type="journal article" date="2023" name="G3 (Bethesda)">
        <title>A reference genome for the long-term kleptoplast-retaining sea slug Elysia crispata morphotype clarki.</title>
        <authorList>
            <person name="Eastman K.E."/>
            <person name="Pendleton A.L."/>
            <person name="Shaikh M.A."/>
            <person name="Suttiyut T."/>
            <person name="Ogas R."/>
            <person name="Tomko P."/>
            <person name="Gavelis G."/>
            <person name="Widhalm J.R."/>
            <person name="Wisecaver J.H."/>
        </authorList>
    </citation>
    <scope>NUCLEOTIDE SEQUENCE</scope>
    <source>
        <strain evidence="3">ECLA1</strain>
    </source>
</reference>
<evidence type="ECO:0000313" key="3">
    <source>
        <dbReference type="EMBL" id="KAK3770441.1"/>
    </source>
</evidence>
<dbReference type="InterPro" id="IPR022894">
    <property type="entry name" value="Oligoribonuclease"/>
</dbReference>
<proteinExistence type="predicted"/>
<protein>
    <submittedName>
        <fullName evidence="3">Uncharacterized protein</fullName>
    </submittedName>
</protein>